<feature type="compositionally biased region" description="Basic and acidic residues" evidence="5">
    <location>
        <begin position="387"/>
        <end position="401"/>
    </location>
</feature>
<feature type="compositionally biased region" description="Basic and acidic residues" evidence="5">
    <location>
        <begin position="610"/>
        <end position="625"/>
    </location>
</feature>
<feature type="compositionally biased region" description="Polar residues" evidence="5">
    <location>
        <begin position="1021"/>
        <end position="1033"/>
    </location>
</feature>
<dbReference type="PROSITE" id="PS01360">
    <property type="entry name" value="ZF_MYND_1"/>
    <property type="match status" value="1"/>
</dbReference>
<dbReference type="Pfam" id="PF01753">
    <property type="entry name" value="zf-MYND"/>
    <property type="match status" value="1"/>
</dbReference>
<dbReference type="OrthoDB" id="5963379at2759"/>
<dbReference type="GO" id="GO:0008270">
    <property type="term" value="F:zinc ion binding"/>
    <property type="evidence" value="ECO:0007669"/>
    <property type="project" value="UniProtKB-KW"/>
</dbReference>
<feature type="region of interest" description="Disordered" evidence="5">
    <location>
        <begin position="1"/>
        <end position="26"/>
    </location>
</feature>
<keyword evidence="3" id="KW-0862">Zinc</keyword>
<evidence type="ECO:0000256" key="2">
    <source>
        <dbReference type="ARBA" id="ARBA00022771"/>
    </source>
</evidence>
<dbReference type="EnsemblMetazoa" id="CLYHEMT015578.1">
    <property type="protein sequence ID" value="CLYHEMP015578.1"/>
    <property type="gene ID" value="CLYHEMG015578"/>
</dbReference>
<feature type="compositionally biased region" description="Polar residues" evidence="5">
    <location>
        <begin position="490"/>
        <end position="506"/>
    </location>
</feature>
<evidence type="ECO:0000313" key="7">
    <source>
        <dbReference type="EnsemblMetazoa" id="CLYHEMP015578.1"/>
    </source>
</evidence>
<feature type="compositionally biased region" description="Polar residues" evidence="5">
    <location>
        <begin position="429"/>
        <end position="454"/>
    </location>
</feature>
<name>A0A7M5X055_9CNID</name>
<feature type="compositionally biased region" description="Polar residues" evidence="5">
    <location>
        <begin position="580"/>
        <end position="604"/>
    </location>
</feature>
<evidence type="ECO:0000313" key="8">
    <source>
        <dbReference type="Proteomes" id="UP000594262"/>
    </source>
</evidence>
<evidence type="ECO:0000256" key="1">
    <source>
        <dbReference type="ARBA" id="ARBA00022723"/>
    </source>
</evidence>
<protein>
    <recommendedName>
        <fullName evidence="6">MYND-type domain-containing protein</fullName>
    </recommendedName>
</protein>
<feature type="compositionally biased region" description="Low complexity" evidence="5">
    <location>
        <begin position="324"/>
        <end position="338"/>
    </location>
</feature>
<feature type="region of interest" description="Disordered" evidence="5">
    <location>
        <begin position="579"/>
        <end position="686"/>
    </location>
</feature>
<reference evidence="7" key="1">
    <citation type="submission" date="2021-01" db="UniProtKB">
        <authorList>
            <consortium name="EnsemblMetazoa"/>
        </authorList>
    </citation>
    <scope>IDENTIFICATION</scope>
</reference>
<feature type="region of interest" description="Disordered" evidence="5">
    <location>
        <begin position="1018"/>
        <end position="1043"/>
    </location>
</feature>
<keyword evidence="2 4" id="KW-0863">Zinc-finger</keyword>
<dbReference type="GeneID" id="136815948"/>
<evidence type="ECO:0000256" key="4">
    <source>
        <dbReference type="PROSITE-ProRule" id="PRU00134"/>
    </source>
</evidence>
<dbReference type="InterPro" id="IPR002893">
    <property type="entry name" value="Znf_MYND"/>
</dbReference>
<keyword evidence="1" id="KW-0479">Metal-binding</keyword>
<dbReference type="PROSITE" id="PS50865">
    <property type="entry name" value="ZF_MYND_2"/>
    <property type="match status" value="1"/>
</dbReference>
<feature type="compositionally biased region" description="Polar residues" evidence="5">
    <location>
        <begin position="626"/>
        <end position="636"/>
    </location>
</feature>
<dbReference type="Proteomes" id="UP000594262">
    <property type="component" value="Unplaced"/>
</dbReference>
<feature type="compositionally biased region" description="Polar residues" evidence="5">
    <location>
        <begin position="403"/>
        <end position="417"/>
    </location>
</feature>
<dbReference type="Gene3D" id="6.10.140.2220">
    <property type="match status" value="1"/>
</dbReference>
<dbReference type="SUPFAM" id="SSF144232">
    <property type="entry name" value="HIT/MYND zinc finger-like"/>
    <property type="match status" value="1"/>
</dbReference>
<evidence type="ECO:0000256" key="3">
    <source>
        <dbReference type="ARBA" id="ARBA00022833"/>
    </source>
</evidence>
<feature type="region of interest" description="Disordered" evidence="5">
    <location>
        <begin position="811"/>
        <end position="869"/>
    </location>
</feature>
<feature type="region of interest" description="Disordered" evidence="5">
    <location>
        <begin position="1055"/>
        <end position="1087"/>
    </location>
</feature>
<feature type="compositionally biased region" description="Basic and acidic residues" evidence="5">
    <location>
        <begin position="352"/>
        <end position="375"/>
    </location>
</feature>
<feature type="compositionally biased region" description="Polar residues" evidence="5">
    <location>
        <begin position="811"/>
        <end position="843"/>
    </location>
</feature>
<dbReference type="RefSeq" id="XP_066928477.1">
    <property type="nucleotide sequence ID" value="XM_067072376.1"/>
</dbReference>
<accession>A0A7M5X055</accession>
<feature type="region of interest" description="Disordered" evidence="5">
    <location>
        <begin position="1285"/>
        <end position="1304"/>
    </location>
</feature>
<evidence type="ECO:0000256" key="5">
    <source>
        <dbReference type="SAM" id="MobiDB-lite"/>
    </source>
</evidence>
<evidence type="ECO:0000259" key="6">
    <source>
        <dbReference type="PROSITE" id="PS50865"/>
    </source>
</evidence>
<feature type="domain" description="MYND-type" evidence="6">
    <location>
        <begin position="1438"/>
        <end position="1474"/>
    </location>
</feature>
<feature type="compositionally biased region" description="Polar residues" evidence="5">
    <location>
        <begin position="644"/>
        <end position="667"/>
    </location>
</feature>
<keyword evidence="8" id="KW-1185">Reference proteome</keyword>
<organism evidence="7 8">
    <name type="scientific">Clytia hemisphaerica</name>
    <dbReference type="NCBI Taxonomy" id="252671"/>
    <lineage>
        <taxon>Eukaryota</taxon>
        <taxon>Metazoa</taxon>
        <taxon>Cnidaria</taxon>
        <taxon>Hydrozoa</taxon>
        <taxon>Hydroidolina</taxon>
        <taxon>Leptothecata</taxon>
        <taxon>Obeliida</taxon>
        <taxon>Clytiidae</taxon>
        <taxon>Clytia</taxon>
    </lineage>
</organism>
<feature type="region of interest" description="Disordered" evidence="5">
    <location>
        <begin position="301"/>
        <end position="563"/>
    </location>
</feature>
<proteinExistence type="predicted"/>
<feature type="compositionally biased region" description="Basic and acidic residues" evidence="5">
    <location>
        <begin position="847"/>
        <end position="857"/>
    </location>
</feature>
<sequence length="1480" mass="168517">MVQMSHHLAGSNSHGPGQPQPSFLAVRPPVTSFSERRGGPGPEFAQMSPEEVIAFNRRELAKTRQKEDWRQKQFEMSRHDLNKRPLIAPTEDIRKHNLEKDAYFKANQEYLRLMNDEPSRQTFREKQRLTEDLEKQKRLLIEDLARDQQLKQDKYKRNHVPGNYPADMRTLHYLNEANGPSRDIPLSLRLKPDGSGVYPFDPRFPQPLSTPEDFQNYRRAQDKMLALEKQQLENRQCSHSDFRHIPRELGSIIQEKEKKIKEMEEKIVKLEHEEKIHYFKKMEAAGNPAAARDMIYRMERQAPHHPPPPAGFRYLPASSPSRLPSQTNSASPTSSTSPRANLVLTNSSANIIEKKESPISDEKQPQTVFNEKDNHTNTTDRNNNALEEQKYITKAKDERLEPNGTTSPIGNSNSSTEDLVIDEKRESTVAKNPTPQPNDSSNPTHQPPISTTENMLKRQDSNCINLAPSANDDSVTTEVVDDDKTFNVRYGSQTTTPTDNSVSSPRSPVENIEDSKQSTEVTDPDPESSENQNGKPKKKGFKTSTKKEDVPLAPSDFQASQNRLSLDLPGHNWLEKRLKQQQNSSTVGNDTKISHNNSTMSRPQILNEESDLKVQQKQQEQDKPVHQQSSVPTSQTDSHHEQQHVITTTAHLQQLPRSHSTEVITQDESPRKETIHQFSPPKTIGNHTAIESINTRLDKKITSTDHEPISIPNIPVTVTSKPIESHTEVKKTPPSELLLKMLDPRKNGSSSSSPQQIPSTTAVINLSHTVPTNSALVSALLGNESTSVRQSSHPQQKKSIIIVKDPLLSPAPSSIHDQSIQRPLSPRSSTSDGARSRTNSESNLPMVDRRTPKHEEPYQQEVRPNLILERRRDDAYMLSKGQPPQGSLNSDYSKFIIEERYNRKRPLEEPPSKEDKEIALRRTEFSERFFSDLERGMSAKGKIEMTVLGEQKELPRSLGSSMESLPGVLQRRSLEELQSKERFAKMESADYNYLSRFRENQSQPSFLYKSSPSDIALKSPGSKSVNDFNTKRQLSPPHPSFRTHEERIAFEKNLRMQHHRSASESLPPVLNGRFDSGHHLPTHRRPESVDPILLNSLQSRERELNLMEEARRREEIHRSALEASRKERLLSQSVPVSKMQAYKTHPSPEEHLMNLNEKVRTVEDLRALQLGMPVANGFQRYIRPETLRNERLTEREKLALREADLIQASLRQDAITSRQDIHNAYLKRARRKPSLGSGNYTTLPGKHPAAGGIPPPHLPTVSGFTTADDHLKMASLRRQQEEEEKFRERHPERIPIPHPHDQREGFPHPKDIESGHFDPTIPRFFSHKIPRTRDGSLDFGRSKPVDYSFLDYSNPNFQAREAALHNTLKRPGSAHVPPSETMAKLQRRSPPHEFLPGKHRLPDAIPVPKPPGAPDINHYEEKWRALSSSSDSTEKRFCSICNKDAQYLCSGCRKVWYCSQECQLSAWKTHSKSCTLVHER</sequence>